<dbReference type="RefSeq" id="WP_007011452.1">
    <property type="nucleotide sequence ID" value="NZ_AGFM01000008.1"/>
</dbReference>
<dbReference type="InterPro" id="IPR046373">
    <property type="entry name" value="Acyl-CoA_Oxase/DH_mid-dom_sf"/>
</dbReference>
<name>G6E864_9SPHN</name>
<dbReference type="GO" id="GO:0016627">
    <property type="term" value="F:oxidoreductase activity, acting on the CH-CH group of donors"/>
    <property type="evidence" value="ECO:0007669"/>
    <property type="project" value="InterPro"/>
</dbReference>
<dbReference type="InterPro" id="IPR036250">
    <property type="entry name" value="AcylCo_DH-like_C"/>
</dbReference>
<dbReference type="InterPro" id="IPR009075">
    <property type="entry name" value="AcylCo_DH/oxidase_C"/>
</dbReference>
<dbReference type="STRING" id="1088721.JI59_17430"/>
<comment type="caution">
    <text evidence="10">The sequence shown here is derived from an EMBL/GenBank/DDBJ whole genome shotgun (WGS) entry which is preliminary data.</text>
</comment>
<dbReference type="KEGG" id="npn:JI59_17430"/>
<dbReference type="Proteomes" id="UP000004030">
    <property type="component" value="Unassembled WGS sequence"/>
</dbReference>
<dbReference type="eggNOG" id="COG1960">
    <property type="taxonomic scope" value="Bacteria"/>
</dbReference>
<dbReference type="GO" id="GO:0005886">
    <property type="term" value="C:plasma membrane"/>
    <property type="evidence" value="ECO:0007669"/>
    <property type="project" value="TreeGrafter"/>
</dbReference>
<gene>
    <name evidence="10" type="ORF">NSU_0535</name>
</gene>
<keyword evidence="11" id="KW-1185">Reference proteome</keyword>
<dbReference type="Pfam" id="PF02771">
    <property type="entry name" value="Acyl-CoA_dh_N"/>
    <property type="match status" value="1"/>
</dbReference>
<dbReference type="GO" id="GO:0050660">
    <property type="term" value="F:flavin adenine dinucleotide binding"/>
    <property type="evidence" value="ECO:0007669"/>
    <property type="project" value="InterPro"/>
</dbReference>
<evidence type="ECO:0000313" key="11">
    <source>
        <dbReference type="Proteomes" id="UP000004030"/>
    </source>
</evidence>
<dbReference type="Gene3D" id="1.20.140.10">
    <property type="entry name" value="Butyryl-CoA Dehydrogenase, subunit A, domain 3"/>
    <property type="match status" value="1"/>
</dbReference>
<dbReference type="PANTHER" id="PTHR43292">
    <property type="entry name" value="ACYL-COA DEHYDROGENASE"/>
    <property type="match status" value="1"/>
</dbReference>
<evidence type="ECO:0000259" key="7">
    <source>
        <dbReference type="Pfam" id="PF00441"/>
    </source>
</evidence>
<dbReference type="InterPro" id="IPR052161">
    <property type="entry name" value="Mycobact_Acyl-CoA_DH"/>
</dbReference>
<feature type="domain" description="Acyl-CoA dehydrogenase/oxidase C-terminal" evidence="7">
    <location>
        <begin position="228"/>
        <end position="395"/>
    </location>
</feature>
<sequence length="399" mass="44734">MEQSEAEFRTEVRAFLAENLPRDLAERTKLGYHQDRNDIEQWTRVLAQKQGWSVPSWPVEYGGLGWTIAQRHAFDEECYIAGAPALSPQGTFLTGPIIIAHGSEEQKARFLPPIRDGIEFWAQGFSEPEAGSDLASLKTAAVRDGDEYVINGTKIWTSHAHQADWLFLLARTRFEGKPQAGISMFLVDMKSPGISVRPIISIDGRHSLNQVFMEDVRVPVENRVGEENMGWTYAKETLVHERTFNAEVGRCANLLSRARKLAENTFRGRTRLIDDERFACRLAELEIEFLAHRASLARTLAEDEAEIDGRNLSLPSMLKIKGSELVQQIGVLMVEALGDDALPYYAEEDYKSGFPDELPGSDQAPGVASDYLFKKAMTIYGGSNEIQRNLIANEIMRGL</sequence>
<dbReference type="FunFam" id="2.40.110.10:FF:000011">
    <property type="entry name" value="Acyl-CoA dehydrogenase FadE34"/>
    <property type="match status" value="1"/>
</dbReference>
<evidence type="ECO:0008006" key="12">
    <source>
        <dbReference type="Google" id="ProtNLM"/>
    </source>
</evidence>
<dbReference type="Pfam" id="PF00441">
    <property type="entry name" value="Acyl-CoA_dh_1"/>
    <property type="match status" value="1"/>
</dbReference>
<comment type="similarity">
    <text evidence="2 6">Belongs to the acyl-CoA dehydrogenase family.</text>
</comment>
<evidence type="ECO:0000256" key="4">
    <source>
        <dbReference type="ARBA" id="ARBA00022827"/>
    </source>
</evidence>
<reference evidence="10 11" key="1">
    <citation type="journal article" date="2012" name="J. Bacteriol.">
        <title>Genome sequence of benzo(a)pyrene-degrading bacterium Novosphingobium pentaromativorans US6-1.</title>
        <authorList>
            <person name="Luo Y.R."/>
            <person name="Kang S.G."/>
            <person name="Kim S.J."/>
            <person name="Kim M.R."/>
            <person name="Li N."/>
            <person name="Lee J.H."/>
            <person name="Kwon K.K."/>
        </authorList>
    </citation>
    <scope>NUCLEOTIDE SEQUENCE [LARGE SCALE GENOMIC DNA]</scope>
    <source>
        <strain evidence="10 11">US6-1</strain>
    </source>
</reference>
<dbReference type="Pfam" id="PF02770">
    <property type="entry name" value="Acyl-CoA_dh_M"/>
    <property type="match status" value="1"/>
</dbReference>
<dbReference type="InterPro" id="IPR037069">
    <property type="entry name" value="AcylCoA_DH/ox_N_sf"/>
</dbReference>
<evidence type="ECO:0000256" key="6">
    <source>
        <dbReference type="RuleBase" id="RU362125"/>
    </source>
</evidence>
<dbReference type="Gene3D" id="1.10.540.10">
    <property type="entry name" value="Acyl-CoA dehydrogenase/oxidase, N-terminal domain"/>
    <property type="match status" value="1"/>
</dbReference>
<evidence type="ECO:0000313" key="10">
    <source>
        <dbReference type="EMBL" id="EHJ62404.1"/>
    </source>
</evidence>
<feature type="domain" description="Acyl-CoA oxidase/dehydrogenase middle" evidence="8">
    <location>
        <begin position="122"/>
        <end position="210"/>
    </location>
</feature>
<organism evidence="10 11">
    <name type="scientific">Novosphingobium pentaromativorans US6-1</name>
    <dbReference type="NCBI Taxonomy" id="1088721"/>
    <lineage>
        <taxon>Bacteria</taxon>
        <taxon>Pseudomonadati</taxon>
        <taxon>Pseudomonadota</taxon>
        <taxon>Alphaproteobacteria</taxon>
        <taxon>Sphingomonadales</taxon>
        <taxon>Sphingomonadaceae</taxon>
        <taxon>Novosphingobium</taxon>
    </lineage>
</organism>
<evidence type="ECO:0000259" key="8">
    <source>
        <dbReference type="Pfam" id="PF02770"/>
    </source>
</evidence>
<dbReference type="SUPFAM" id="SSF47203">
    <property type="entry name" value="Acyl-CoA dehydrogenase C-terminal domain-like"/>
    <property type="match status" value="1"/>
</dbReference>
<dbReference type="PANTHER" id="PTHR43292:SF3">
    <property type="entry name" value="ACYL-COA DEHYDROGENASE FADE29"/>
    <property type="match status" value="1"/>
</dbReference>
<dbReference type="Gene3D" id="2.40.110.10">
    <property type="entry name" value="Butyryl-CoA Dehydrogenase, subunit A, domain 2"/>
    <property type="match status" value="1"/>
</dbReference>
<keyword evidence="5 6" id="KW-0560">Oxidoreductase</keyword>
<keyword evidence="4 6" id="KW-0274">FAD</keyword>
<proteinExistence type="inferred from homology"/>
<dbReference type="InterPro" id="IPR009100">
    <property type="entry name" value="AcylCoA_DH/oxidase_NM_dom_sf"/>
</dbReference>
<evidence type="ECO:0000256" key="3">
    <source>
        <dbReference type="ARBA" id="ARBA00022630"/>
    </source>
</evidence>
<evidence type="ECO:0000256" key="1">
    <source>
        <dbReference type="ARBA" id="ARBA00001974"/>
    </source>
</evidence>
<comment type="cofactor">
    <cofactor evidence="1 6">
        <name>FAD</name>
        <dbReference type="ChEBI" id="CHEBI:57692"/>
    </cofactor>
</comment>
<keyword evidence="3 6" id="KW-0285">Flavoprotein</keyword>
<dbReference type="PATRIC" id="fig|1088721.3.peg.526"/>
<dbReference type="SUPFAM" id="SSF56645">
    <property type="entry name" value="Acyl-CoA dehydrogenase NM domain-like"/>
    <property type="match status" value="1"/>
</dbReference>
<evidence type="ECO:0000256" key="5">
    <source>
        <dbReference type="ARBA" id="ARBA00023002"/>
    </source>
</evidence>
<accession>G6E864</accession>
<feature type="domain" description="Acyl-CoA dehydrogenase/oxidase N-terminal" evidence="9">
    <location>
        <begin position="4"/>
        <end position="117"/>
    </location>
</feature>
<evidence type="ECO:0000256" key="2">
    <source>
        <dbReference type="ARBA" id="ARBA00009347"/>
    </source>
</evidence>
<protein>
    <recommendedName>
        <fullName evidence="12">Acyl-CoA dehydrogenase</fullName>
    </recommendedName>
</protein>
<dbReference type="AlphaFoldDB" id="G6E864"/>
<dbReference type="InterPro" id="IPR013786">
    <property type="entry name" value="AcylCoA_DH/ox_N"/>
</dbReference>
<dbReference type="EMBL" id="AGFM01000008">
    <property type="protein sequence ID" value="EHJ62404.1"/>
    <property type="molecule type" value="Genomic_DNA"/>
</dbReference>
<evidence type="ECO:0000259" key="9">
    <source>
        <dbReference type="Pfam" id="PF02771"/>
    </source>
</evidence>
<dbReference type="InterPro" id="IPR006091">
    <property type="entry name" value="Acyl-CoA_Oxase/DH_mid-dom"/>
</dbReference>